<sequence length="272" mass="30964">MAKDIGTDYFSLSVQAYDCEEKRLTNFAENVDVHFASRKKTEILAKARPLLLQCDFSIPQDYYTSKVPVLKNGRKAANSTELVDLDFLSERGVVSKAASQLMQLVHQTLKEFVRDVFLSSPRVALEFHRAARDAILLYKAVIPAKLERQLDDINQVAVLMHSDCLYLSQEILGLAFEYRPDFPSSIKEHVVFVDMAPSFHLMAEEILQRQIQRVIFNLNEAIDGADGFQNTHRTKQFEGCFYSRESTHYLGAALATFNLQVQHVCCSRSSLF</sequence>
<dbReference type="PANTHER" id="PTHR12205:SF0">
    <property type="entry name" value="CENTROMERE_KINETOCHORE PROTEIN ZW10 HOMOLOG"/>
    <property type="match status" value="1"/>
</dbReference>
<dbReference type="GO" id="GO:0005737">
    <property type="term" value="C:cytoplasm"/>
    <property type="evidence" value="ECO:0007669"/>
    <property type="project" value="GOC"/>
</dbReference>
<evidence type="ECO:0000259" key="1">
    <source>
        <dbReference type="Pfam" id="PF20665"/>
    </source>
</evidence>
<reference evidence="3 4" key="1">
    <citation type="journal article" date="2020" name="Nat. Commun.">
        <title>Genome of Tripterygium wilfordii and identification of cytochrome P450 involved in triptolide biosynthesis.</title>
        <authorList>
            <person name="Tu L."/>
            <person name="Su P."/>
            <person name="Zhang Z."/>
            <person name="Gao L."/>
            <person name="Wang J."/>
            <person name="Hu T."/>
            <person name="Zhou J."/>
            <person name="Zhang Y."/>
            <person name="Zhao Y."/>
            <person name="Liu Y."/>
            <person name="Song Y."/>
            <person name="Tong Y."/>
            <person name="Lu Y."/>
            <person name="Yang J."/>
            <person name="Xu C."/>
            <person name="Jia M."/>
            <person name="Peters R.J."/>
            <person name="Huang L."/>
            <person name="Gao W."/>
        </authorList>
    </citation>
    <scope>NUCLEOTIDE SEQUENCE [LARGE SCALE GENOMIC DNA]</scope>
    <source>
        <strain evidence="4">cv. XIE 37</strain>
        <tissue evidence="3">Leaf</tissue>
    </source>
</reference>
<keyword evidence="4" id="KW-1185">Reference proteome</keyword>
<dbReference type="GO" id="GO:0006888">
    <property type="term" value="P:endoplasmic reticulum to Golgi vesicle-mediated transport"/>
    <property type="evidence" value="ECO:0007669"/>
    <property type="project" value="TreeGrafter"/>
</dbReference>
<evidence type="ECO:0000313" key="3">
    <source>
        <dbReference type="EMBL" id="KAF5746107.1"/>
    </source>
</evidence>
<feature type="domain" description="Centromere/kinetochore protein zw10 C-terminal" evidence="2">
    <location>
        <begin position="87"/>
        <end position="219"/>
    </location>
</feature>
<dbReference type="EMBL" id="JAAARO010000006">
    <property type="protein sequence ID" value="KAF5746107.1"/>
    <property type="molecule type" value="Genomic_DNA"/>
</dbReference>
<evidence type="ECO:0000259" key="2">
    <source>
        <dbReference type="Pfam" id="PF20666"/>
    </source>
</evidence>
<dbReference type="PANTHER" id="PTHR12205">
    <property type="entry name" value="CENTROMERE/KINETOCHORE PROTEIN ZW10"/>
    <property type="match status" value="1"/>
</dbReference>
<name>A0A7J7DID4_TRIWF</name>
<dbReference type="Pfam" id="PF20665">
    <property type="entry name" value="Zw10_middle"/>
    <property type="match status" value="1"/>
</dbReference>
<evidence type="ECO:0000313" key="4">
    <source>
        <dbReference type="Proteomes" id="UP000593562"/>
    </source>
</evidence>
<evidence type="ECO:0008006" key="5">
    <source>
        <dbReference type="Google" id="ProtNLM"/>
    </source>
</evidence>
<proteinExistence type="predicted"/>
<dbReference type="InterPro" id="IPR048344">
    <property type="entry name" value="Zw10_middle"/>
</dbReference>
<dbReference type="Pfam" id="PF20666">
    <property type="entry name" value="ZW10_C"/>
    <property type="match status" value="1"/>
</dbReference>
<dbReference type="Proteomes" id="UP000593562">
    <property type="component" value="Unassembled WGS sequence"/>
</dbReference>
<organism evidence="3 4">
    <name type="scientific">Tripterygium wilfordii</name>
    <name type="common">Thunder God vine</name>
    <dbReference type="NCBI Taxonomy" id="458696"/>
    <lineage>
        <taxon>Eukaryota</taxon>
        <taxon>Viridiplantae</taxon>
        <taxon>Streptophyta</taxon>
        <taxon>Embryophyta</taxon>
        <taxon>Tracheophyta</taxon>
        <taxon>Spermatophyta</taxon>
        <taxon>Magnoliopsida</taxon>
        <taxon>eudicotyledons</taxon>
        <taxon>Gunneridae</taxon>
        <taxon>Pentapetalae</taxon>
        <taxon>rosids</taxon>
        <taxon>fabids</taxon>
        <taxon>Celastrales</taxon>
        <taxon>Celastraceae</taxon>
        <taxon>Tripterygium</taxon>
    </lineage>
</organism>
<comment type="caution">
    <text evidence="3">The sequence shown here is derived from an EMBL/GenBank/DDBJ whole genome shotgun (WGS) entry which is preliminary data.</text>
</comment>
<feature type="domain" description="Centromere/kinetochore protein zw10 middle" evidence="1">
    <location>
        <begin position="21"/>
        <end position="51"/>
    </location>
</feature>
<dbReference type="InterPro" id="IPR048343">
    <property type="entry name" value="ZW10_C"/>
</dbReference>
<dbReference type="AlphaFoldDB" id="A0A7J7DID4"/>
<dbReference type="GO" id="GO:0007094">
    <property type="term" value="P:mitotic spindle assembly checkpoint signaling"/>
    <property type="evidence" value="ECO:0007669"/>
    <property type="project" value="TreeGrafter"/>
</dbReference>
<dbReference type="GO" id="GO:1990423">
    <property type="term" value="C:RZZ complex"/>
    <property type="evidence" value="ECO:0007669"/>
    <property type="project" value="TreeGrafter"/>
</dbReference>
<dbReference type="InParanoid" id="A0A7J7DID4"/>
<gene>
    <name evidence="3" type="ORF">HS088_TW06G00272</name>
</gene>
<protein>
    <recommendedName>
        <fullName evidence="5">Centromere/kinetochore protein zw10</fullName>
    </recommendedName>
</protein>
<accession>A0A7J7DID4</accession>